<dbReference type="SFLD" id="SFLDG01200">
    <property type="entry name" value="SUF1.1"/>
    <property type="match status" value="1"/>
</dbReference>
<dbReference type="Gene3D" id="1.20.1050.10">
    <property type="match status" value="1"/>
</dbReference>
<dbReference type="InterPro" id="IPR050931">
    <property type="entry name" value="Mito_Protein_Transport_Metaxin"/>
</dbReference>
<dbReference type="SFLD" id="SFLDG01180">
    <property type="entry name" value="SUF1"/>
    <property type="match status" value="1"/>
</dbReference>
<evidence type="ECO:0000256" key="1">
    <source>
        <dbReference type="ARBA" id="ARBA00006475"/>
    </source>
</evidence>
<comment type="similarity">
    <text evidence="1">Belongs to the FAX family.</text>
</comment>
<dbReference type="InterPro" id="IPR012336">
    <property type="entry name" value="Thioredoxin-like_fold"/>
</dbReference>
<dbReference type="InterPro" id="IPR036249">
    <property type="entry name" value="Thioredoxin-like_sf"/>
</dbReference>
<dbReference type="GO" id="GO:0005737">
    <property type="term" value="C:cytoplasm"/>
    <property type="evidence" value="ECO:0007669"/>
    <property type="project" value="TreeGrafter"/>
</dbReference>
<evidence type="ECO:0000313" key="4">
    <source>
        <dbReference type="Proteomes" id="UP000046392"/>
    </source>
</evidence>
<sequence length="286" mass="33140">MLSLAVKNSKNLINCGLKNSLQATLFYSTEIAENKKKVTLHKTLWKKDVVYLYQFNRIPALPNMSPFCLKVETFLRAHNIPYKSCESWMVRSEKGLLPFIELNGKQIADSQIILEYLKDHYDIKDNLTPEEYGICRAVDRMIEGSTFQAMQYHKVLDNAVNALNPAVFGMPLPSFVIKFLAKSFVKTFKKRLDGHGYGKFTHSEIQTVLENDLRALEGLLGDKKFFCGEKPTTADFTVFAHLAVNYYMPFDMPIHEYIDKSCPNLKKFLNRMRVHYWNDWTPLRDS</sequence>
<name>A0A0N5BT95_STREA</name>
<evidence type="ECO:0000259" key="3">
    <source>
        <dbReference type="Pfam" id="PF17172"/>
    </source>
</evidence>
<dbReference type="PANTHER" id="PTHR12289:SF32">
    <property type="entry name" value="GST_C_6 DOMAIN-CONTAINING PROTEIN"/>
    <property type="match status" value="1"/>
</dbReference>
<accession>A0A0N5BT95</accession>
<protein>
    <submittedName>
        <fullName evidence="5">Failed axon connections homolog</fullName>
    </submittedName>
</protein>
<dbReference type="InterPro" id="IPR026928">
    <property type="entry name" value="FAX/IsoI-like"/>
</dbReference>
<dbReference type="CDD" id="cd03193">
    <property type="entry name" value="GST_C_Metaxin"/>
    <property type="match status" value="1"/>
</dbReference>
<keyword evidence="4" id="KW-1185">Reference proteome</keyword>
<dbReference type="PANTHER" id="PTHR12289">
    <property type="entry name" value="METAXIN RELATED"/>
    <property type="match status" value="1"/>
</dbReference>
<dbReference type="Pfam" id="PF17171">
    <property type="entry name" value="GST_C_6"/>
    <property type="match status" value="1"/>
</dbReference>
<dbReference type="AlphaFoldDB" id="A0A0N5BT95"/>
<dbReference type="SUPFAM" id="SSF52833">
    <property type="entry name" value="Thioredoxin-like"/>
    <property type="match status" value="1"/>
</dbReference>
<dbReference type="InterPro" id="IPR036282">
    <property type="entry name" value="Glutathione-S-Trfase_C_sf"/>
</dbReference>
<dbReference type="Pfam" id="PF17172">
    <property type="entry name" value="GST_N_4"/>
    <property type="match status" value="1"/>
</dbReference>
<dbReference type="SFLD" id="SFLDS00019">
    <property type="entry name" value="Glutathione_Transferase_(cytos"/>
    <property type="match status" value="1"/>
</dbReference>
<dbReference type="Proteomes" id="UP000046392">
    <property type="component" value="Unplaced"/>
</dbReference>
<dbReference type="Gene3D" id="3.40.30.10">
    <property type="entry name" value="Glutaredoxin"/>
    <property type="match status" value="1"/>
</dbReference>
<dbReference type="WBParaSite" id="SPAL_0000908200.1">
    <property type="protein sequence ID" value="SPAL_0000908200.1"/>
    <property type="gene ID" value="SPAL_0000908200"/>
</dbReference>
<evidence type="ECO:0000259" key="2">
    <source>
        <dbReference type="Pfam" id="PF17171"/>
    </source>
</evidence>
<dbReference type="SUPFAM" id="SSF47616">
    <property type="entry name" value="GST C-terminal domain-like"/>
    <property type="match status" value="1"/>
</dbReference>
<organism evidence="4 5">
    <name type="scientific">Strongyloides papillosus</name>
    <name type="common">Intestinal threadworm</name>
    <dbReference type="NCBI Taxonomy" id="174720"/>
    <lineage>
        <taxon>Eukaryota</taxon>
        <taxon>Metazoa</taxon>
        <taxon>Ecdysozoa</taxon>
        <taxon>Nematoda</taxon>
        <taxon>Chromadorea</taxon>
        <taxon>Rhabditida</taxon>
        <taxon>Tylenchina</taxon>
        <taxon>Panagrolaimomorpha</taxon>
        <taxon>Strongyloidoidea</taxon>
        <taxon>Strongyloididae</taxon>
        <taxon>Strongyloides</taxon>
    </lineage>
</organism>
<feature type="domain" description="Thioredoxin-like fold" evidence="3">
    <location>
        <begin position="66"/>
        <end position="159"/>
    </location>
</feature>
<proteinExistence type="inferred from homology"/>
<feature type="domain" description="Metaxin glutathione S-transferase" evidence="2">
    <location>
        <begin position="210"/>
        <end position="272"/>
    </location>
</feature>
<dbReference type="InterPro" id="IPR040079">
    <property type="entry name" value="Glutathione_S-Trfase"/>
</dbReference>
<dbReference type="InterPro" id="IPR033468">
    <property type="entry name" value="Metaxin_GST"/>
</dbReference>
<evidence type="ECO:0000313" key="5">
    <source>
        <dbReference type="WBParaSite" id="SPAL_0000908200.1"/>
    </source>
</evidence>
<reference evidence="5" key="1">
    <citation type="submission" date="2017-02" db="UniProtKB">
        <authorList>
            <consortium name="WormBaseParasite"/>
        </authorList>
    </citation>
    <scope>IDENTIFICATION</scope>
</reference>
<dbReference type="CDD" id="cd03080">
    <property type="entry name" value="GST_N_Metaxin_like"/>
    <property type="match status" value="1"/>
</dbReference>